<evidence type="ECO:0000256" key="6">
    <source>
        <dbReference type="SAM" id="MobiDB-lite"/>
    </source>
</evidence>
<keyword evidence="4 7" id="KW-1133">Transmembrane helix</keyword>
<evidence type="ECO:0000256" key="5">
    <source>
        <dbReference type="ARBA" id="ARBA00023136"/>
    </source>
</evidence>
<dbReference type="InterPro" id="IPR008010">
    <property type="entry name" value="Tatp1"/>
</dbReference>
<comment type="subcellular location">
    <subcellularLocation>
        <location evidence="1">Membrane</location>
        <topology evidence="1">Multi-pass membrane protein</topology>
    </subcellularLocation>
</comment>
<organism evidence="8 9">
    <name type="scientific">Basidiobolus ranarum</name>
    <dbReference type="NCBI Taxonomy" id="34480"/>
    <lineage>
        <taxon>Eukaryota</taxon>
        <taxon>Fungi</taxon>
        <taxon>Fungi incertae sedis</taxon>
        <taxon>Zoopagomycota</taxon>
        <taxon>Entomophthoromycotina</taxon>
        <taxon>Basidiobolomycetes</taxon>
        <taxon>Basidiobolales</taxon>
        <taxon>Basidiobolaceae</taxon>
        <taxon>Basidiobolus</taxon>
    </lineage>
</organism>
<feature type="transmembrane region" description="Helical" evidence="7">
    <location>
        <begin position="532"/>
        <end position="555"/>
    </location>
</feature>
<evidence type="ECO:0000256" key="3">
    <source>
        <dbReference type="ARBA" id="ARBA00022692"/>
    </source>
</evidence>
<name>A0ABR2W3Z0_9FUNG</name>
<comment type="caution">
    <text evidence="8">The sequence shown here is derived from an EMBL/GenBank/DDBJ whole genome shotgun (WGS) entry which is preliminary data.</text>
</comment>
<keyword evidence="9" id="KW-1185">Reference proteome</keyword>
<feature type="region of interest" description="Disordered" evidence="6">
    <location>
        <begin position="1"/>
        <end position="34"/>
    </location>
</feature>
<dbReference type="EMBL" id="JASJQH010007053">
    <property type="protein sequence ID" value="KAK9719340.1"/>
    <property type="molecule type" value="Genomic_DNA"/>
</dbReference>
<dbReference type="Pfam" id="PF05346">
    <property type="entry name" value="DUF747"/>
    <property type="match status" value="1"/>
</dbReference>
<comment type="similarity">
    <text evidence="2">Belongs to the TAPT1 family.</text>
</comment>
<evidence type="ECO:0000256" key="2">
    <source>
        <dbReference type="ARBA" id="ARBA00008803"/>
    </source>
</evidence>
<accession>A0ABR2W3Z0</accession>
<feature type="transmembrane region" description="Helical" evidence="7">
    <location>
        <begin position="595"/>
        <end position="628"/>
    </location>
</feature>
<sequence length="690" mass="78844">MAFCADEACAPKTKQPESQEIDEQVVPSEERVENSLPETFTTTLDNHSNQITKVNNLDKTNGHTTENQTLNPATDLNAKIEILPLCIEENTQTTSKTSDNATTQYLERLDHDVGPSSEIEPAITTGTLRKRSSSFLQKNIEPITINGVKDKTPAKDNQSREKLKEEFDIPEFTFSIWSYLRSELTAGDFDQSYEIKSERILNFLHIPWEFEKWVSFGYFICLDSLLHTFCILPGRILIAIWGLFCRIFGKASQMKQAQKSDLYKGALIAICCYMLTYIEPSRLYHTIRGQSFVKLYFIFNCLEIFDKLCCSFGLDILDSLFSRDVMGSSKNRKGVEHIRPFTHFLLGLVYTFVHSMVLFYQVITLNVAVNSYNNALLSLLVSNQFGEIKSNVFKRFEKENLFQLSCSDVVERFQLSIFLMIITIRNIIELSGSSSTLLPTFFFPLFPNTGSLFDSVITPVLVVFFTEYMVDWLKHAFIAKFNRIRPTVYARYVDVLARDLVSSKSPEAANSKENPANILVDRTTTVSRRIGFANLPICCLIIRMILHSLGSFGFWEEMKNGGGVRLETLFNLNNGGDVLQFFIDLLNFHPWSEQVVYYGFWVLIVTLIYACLVAIKLIIGINLISFALHRHTGMLEREQAAQTIVKDPYETAFNEKLKQTLDDSDLITPLPNKLTLETLDRYTLFKSRIP</sequence>
<evidence type="ECO:0000256" key="7">
    <source>
        <dbReference type="SAM" id="Phobius"/>
    </source>
</evidence>
<dbReference type="Proteomes" id="UP001479436">
    <property type="component" value="Unassembled WGS sequence"/>
</dbReference>
<evidence type="ECO:0000313" key="9">
    <source>
        <dbReference type="Proteomes" id="UP001479436"/>
    </source>
</evidence>
<feature type="transmembrane region" description="Helical" evidence="7">
    <location>
        <begin position="452"/>
        <end position="470"/>
    </location>
</feature>
<feature type="transmembrane region" description="Helical" evidence="7">
    <location>
        <begin position="341"/>
        <end position="363"/>
    </location>
</feature>
<evidence type="ECO:0000313" key="8">
    <source>
        <dbReference type="EMBL" id="KAK9719340.1"/>
    </source>
</evidence>
<evidence type="ECO:0008006" key="10">
    <source>
        <dbReference type="Google" id="ProtNLM"/>
    </source>
</evidence>
<keyword evidence="5 7" id="KW-0472">Membrane</keyword>
<dbReference type="PANTHER" id="PTHR13317">
    <property type="entry name" value="TRANSMEMBRANE ANTERIOR POSTERIOR TRANSFORMATION PROTEIN 1 HOMOLOG"/>
    <property type="match status" value="1"/>
</dbReference>
<reference evidence="8 9" key="1">
    <citation type="submission" date="2023-04" db="EMBL/GenBank/DDBJ databases">
        <title>Genome of Basidiobolus ranarum AG-B5.</title>
        <authorList>
            <person name="Stajich J.E."/>
            <person name="Carter-House D."/>
            <person name="Gryganskyi A."/>
        </authorList>
    </citation>
    <scope>NUCLEOTIDE SEQUENCE [LARGE SCALE GENOMIC DNA]</scope>
    <source>
        <strain evidence="8 9">AG-B5</strain>
    </source>
</reference>
<evidence type="ECO:0000256" key="1">
    <source>
        <dbReference type="ARBA" id="ARBA00004141"/>
    </source>
</evidence>
<feature type="transmembrane region" description="Helical" evidence="7">
    <location>
        <begin position="225"/>
        <end position="249"/>
    </location>
</feature>
<protein>
    <recommendedName>
        <fullName evidence="10">DUF747-domain-containing protein</fullName>
    </recommendedName>
</protein>
<keyword evidence="3 7" id="KW-0812">Transmembrane</keyword>
<gene>
    <name evidence="8" type="ORF">K7432_004875</name>
</gene>
<proteinExistence type="inferred from homology"/>
<dbReference type="PANTHER" id="PTHR13317:SF4">
    <property type="entry name" value="TRANSMEMBRANE ANTERIOR POSTERIOR TRANSFORMATION PROTEIN 1 HOMOLOG"/>
    <property type="match status" value="1"/>
</dbReference>
<evidence type="ECO:0000256" key="4">
    <source>
        <dbReference type="ARBA" id="ARBA00022989"/>
    </source>
</evidence>